<protein>
    <submittedName>
        <fullName evidence="1">Tetratricopeptide repeat protein</fullName>
    </submittedName>
</protein>
<dbReference type="PANTHER" id="PTHR10098">
    <property type="entry name" value="RAPSYN-RELATED"/>
    <property type="match status" value="1"/>
</dbReference>
<organism evidence="1 2">
    <name type="scientific">Streptomyces coerulescens</name>
    <dbReference type="NCBI Taxonomy" id="29304"/>
    <lineage>
        <taxon>Bacteria</taxon>
        <taxon>Bacillati</taxon>
        <taxon>Actinomycetota</taxon>
        <taxon>Actinomycetes</taxon>
        <taxon>Kitasatosporales</taxon>
        <taxon>Streptomycetaceae</taxon>
        <taxon>Streptomyces</taxon>
    </lineage>
</organism>
<keyword evidence="2" id="KW-1185">Reference proteome</keyword>
<reference evidence="2" key="1">
    <citation type="journal article" date="2019" name="Int. J. Syst. Evol. Microbiol.">
        <title>The Global Catalogue of Microorganisms (GCM) 10K type strain sequencing project: providing services to taxonomists for standard genome sequencing and annotation.</title>
        <authorList>
            <consortium name="The Broad Institute Genomics Platform"/>
            <consortium name="The Broad Institute Genome Sequencing Center for Infectious Disease"/>
            <person name="Wu L."/>
            <person name="Ma J."/>
        </authorList>
    </citation>
    <scope>NUCLEOTIDE SEQUENCE [LARGE SCALE GENOMIC DNA]</scope>
    <source>
        <strain evidence="2">KCTC 42586</strain>
    </source>
</reference>
<dbReference type="InterPro" id="IPR019734">
    <property type="entry name" value="TPR_rpt"/>
</dbReference>
<dbReference type="PANTHER" id="PTHR10098:SF108">
    <property type="entry name" value="TETRATRICOPEPTIDE REPEAT PROTEIN 28"/>
    <property type="match status" value="1"/>
</dbReference>
<dbReference type="Gene3D" id="1.25.40.10">
    <property type="entry name" value="Tetratricopeptide repeat domain"/>
    <property type="match status" value="2"/>
</dbReference>
<accession>A0ABW0CBW2</accession>
<evidence type="ECO:0000313" key="1">
    <source>
        <dbReference type="EMBL" id="MFC5213301.1"/>
    </source>
</evidence>
<dbReference type="InterPro" id="IPR011990">
    <property type="entry name" value="TPR-like_helical_dom_sf"/>
</dbReference>
<dbReference type="EMBL" id="JBHSKM010000002">
    <property type="protein sequence ID" value="MFC5213301.1"/>
    <property type="molecule type" value="Genomic_DNA"/>
</dbReference>
<name>A0ABW0CBW2_STRCD</name>
<dbReference type="SUPFAM" id="SSF48452">
    <property type="entry name" value="TPR-like"/>
    <property type="match status" value="2"/>
</dbReference>
<dbReference type="Proteomes" id="UP001596263">
    <property type="component" value="Unassembled WGS sequence"/>
</dbReference>
<dbReference type="RefSeq" id="WP_380848440.1">
    <property type="nucleotide sequence ID" value="NZ_JBHSKM010000002.1"/>
</dbReference>
<gene>
    <name evidence="1" type="ORF">ACFPQ9_05570</name>
</gene>
<evidence type="ECO:0000313" key="2">
    <source>
        <dbReference type="Proteomes" id="UP001596263"/>
    </source>
</evidence>
<sequence>MVIVTSRNPDAQAHVHQCLARAATCLGRVEEARSHMERAVELFADAGEITACAESHRQLSWVAEQQGDLKAALFHAQRSLAGHRAANTPGPRTVAALTAVSWCHILLGRHRQALAHCQEALAGPELHDRPYLAADVWDSTGLAQHHLGRHSDAAASYERALALYRRAGVVQAEADTLRRLGDTHLTSGQVEQARSAWTQALALLEPLGHADSEAVRTQLEALTTNPPCR</sequence>
<comment type="caution">
    <text evidence="1">The sequence shown here is derived from an EMBL/GenBank/DDBJ whole genome shotgun (WGS) entry which is preliminary data.</text>
</comment>
<dbReference type="SMART" id="SM00028">
    <property type="entry name" value="TPR"/>
    <property type="match status" value="4"/>
</dbReference>
<proteinExistence type="predicted"/>
<dbReference type="Pfam" id="PF13424">
    <property type="entry name" value="TPR_12"/>
    <property type="match status" value="2"/>
</dbReference>